<dbReference type="Pfam" id="PF13537">
    <property type="entry name" value="GATase_7"/>
    <property type="match status" value="1"/>
</dbReference>
<evidence type="ECO:0000259" key="8">
    <source>
        <dbReference type="PROSITE" id="PS51278"/>
    </source>
</evidence>
<dbReference type="Pfam" id="PF00733">
    <property type="entry name" value="Asn_synthase"/>
    <property type="match status" value="1"/>
</dbReference>
<comment type="caution">
    <text evidence="9">The sequence shown here is derived from an EMBL/GenBank/DDBJ whole genome shotgun (WGS) entry which is preliminary data.</text>
</comment>
<dbReference type="InterPro" id="IPR017932">
    <property type="entry name" value="GATase_2_dom"/>
</dbReference>
<dbReference type="InterPro" id="IPR006426">
    <property type="entry name" value="Asn_synth_AEB"/>
</dbReference>
<dbReference type="InterPro" id="IPR033738">
    <property type="entry name" value="AsnB_N"/>
</dbReference>
<evidence type="ECO:0000256" key="1">
    <source>
        <dbReference type="ARBA" id="ARBA00005187"/>
    </source>
</evidence>
<reference evidence="9 10" key="1">
    <citation type="submission" date="2021-04" db="EMBL/GenBank/DDBJ databases">
        <authorList>
            <person name="Pira H."/>
            <person name="Risdian C."/>
            <person name="Wink J."/>
        </authorList>
    </citation>
    <scope>NUCLEOTIDE SEQUENCE [LARGE SCALE GENOMIC DNA]</scope>
    <source>
        <strain evidence="9 10">WHA3</strain>
    </source>
</reference>
<evidence type="ECO:0000256" key="4">
    <source>
        <dbReference type="ARBA" id="ARBA00022741"/>
    </source>
</evidence>
<evidence type="ECO:0000313" key="9">
    <source>
        <dbReference type="EMBL" id="MBV7257573.1"/>
    </source>
</evidence>
<organism evidence="9 10">
    <name type="scientific">Pacificimonas pallii</name>
    <dbReference type="NCBI Taxonomy" id="2827236"/>
    <lineage>
        <taxon>Bacteria</taxon>
        <taxon>Pseudomonadati</taxon>
        <taxon>Pseudomonadota</taxon>
        <taxon>Alphaproteobacteria</taxon>
        <taxon>Sphingomonadales</taxon>
        <taxon>Sphingosinicellaceae</taxon>
        <taxon>Pacificimonas</taxon>
    </lineage>
</organism>
<evidence type="ECO:0000256" key="2">
    <source>
        <dbReference type="ARBA" id="ARBA00005752"/>
    </source>
</evidence>
<evidence type="ECO:0000256" key="7">
    <source>
        <dbReference type="ARBA" id="ARBA00048741"/>
    </source>
</evidence>
<keyword evidence="4" id="KW-0547">Nucleotide-binding</keyword>
<dbReference type="Proteomes" id="UP000722336">
    <property type="component" value="Unassembled WGS sequence"/>
</dbReference>
<dbReference type="CDD" id="cd01991">
    <property type="entry name" value="Asn_synthase_B_C"/>
    <property type="match status" value="1"/>
</dbReference>
<dbReference type="InterPro" id="IPR001962">
    <property type="entry name" value="Asn_synthase"/>
</dbReference>
<dbReference type="CDD" id="cd00712">
    <property type="entry name" value="AsnB"/>
    <property type="match status" value="1"/>
</dbReference>
<dbReference type="EMBL" id="JAGSPA010000004">
    <property type="protein sequence ID" value="MBV7257573.1"/>
    <property type="molecule type" value="Genomic_DNA"/>
</dbReference>
<comment type="catalytic activity">
    <reaction evidence="7">
        <text>L-aspartate + L-glutamine + ATP + H2O = L-asparagine + L-glutamate + AMP + diphosphate + H(+)</text>
        <dbReference type="Rhea" id="RHEA:12228"/>
        <dbReference type="ChEBI" id="CHEBI:15377"/>
        <dbReference type="ChEBI" id="CHEBI:15378"/>
        <dbReference type="ChEBI" id="CHEBI:29985"/>
        <dbReference type="ChEBI" id="CHEBI:29991"/>
        <dbReference type="ChEBI" id="CHEBI:30616"/>
        <dbReference type="ChEBI" id="CHEBI:33019"/>
        <dbReference type="ChEBI" id="CHEBI:58048"/>
        <dbReference type="ChEBI" id="CHEBI:58359"/>
        <dbReference type="ChEBI" id="CHEBI:456215"/>
        <dbReference type="EC" id="6.3.5.4"/>
    </reaction>
</comment>
<evidence type="ECO:0000256" key="3">
    <source>
        <dbReference type="ARBA" id="ARBA00012737"/>
    </source>
</evidence>
<dbReference type="PIRSF" id="PIRSF001589">
    <property type="entry name" value="Asn_synthetase_glu-h"/>
    <property type="match status" value="1"/>
</dbReference>
<dbReference type="PROSITE" id="PS51278">
    <property type="entry name" value="GATASE_TYPE_2"/>
    <property type="match status" value="1"/>
</dbReference>
<dbReference type="NCBIfam" id="TIGR01536">
    <property type="entry name" value="asn_synth_AEB"/>
    <property type="match status" value="1"/>
</dbReference>
<evidence type="ECO:0000256" key="6">
    <source>
        <dbReference type="ARBA" id="ARBA00022962"/>
    </source>
</evidence>
<sequence length="599" mass="67932">MCGLFGVARLGLEPQPIGTSTADRCRNALHTLTHRGPDAWGEWQDKRAYVGHRRLSIIDTSSHGVQPMVHKRSGHVLAYNGEIYNFRELRAQLAFDYDFESTTDSEVLLHGFDKWGIRGLLGRIEGMFAFAIYDPVRGKLYLARDRVGIKPLYVGFGNSEITFASELKAIVEYSEPGSLTHDPSALYDFLTYGYVPTPKSLYKNVEKLSPAHYLEIDLEGSCRQDISYWSLDDSIGSRSTGSLATELRGQLRDSVREQMIADVPIGFFLSGGIDSSAVTAAAAHHGARQQTFSIGFDSVSHDETAFAEMVADRYQTCHHRYVLSEEEAGNIVEDVIRNYDEPFADSSAVPTYCVSKLAAENVKVALTGDGGDEVFGGYNWYRRFSRAESRKMRFPSFFQPLTRKLRIRASHTPAPLSARIAERLEYDHLLKGFDLYARLMGGLIAREKMDYRNYWEIPEDYDDYWQYRAFYRQDLPVLTRLQYLDFHTYLPDDILTKVDRAAMMVSLETRVPLLSTNLIEFGFGVSEADRYRDGRLKGLLMASQRDELPAAILNRRKKGFSIPQKDWGASLFSSGRTFGENTLHQIYGQFVPPKMRLPS</sequence>
<dbReference type="RefSeq" id="WP_218446414.1">
    <property type="nucleotide sequence ID" value="NZ_JAGSPA010000004.1"/>
</dbReference>
<keyword evidence="5" id="KW-0067">ATP-binding</keyword>
<evidence type="ECO:0000256" key="5">
    <source>
        <dbReference type="ARBA" id="ARBA00022840"/>
    </source>
</evidence>
<keyword evidence="9" id="KW-0436">Ligase</keyword>
<keyword evidence="10" id="KW-1185">Reference proteome</keyword>
<comment type="similarity">
    <text evidence="2">Belongs to the asparagine synthetase family.</text>
</comment>
<protein>
    <recommendedName>
        <fullName evidence="3">asparagine synthase (glutamine-hydrolyzing)</fullName>
        <ecNumber evidence="3">6.3.5.4</ecNumber>
    </recommendedName>
</protein>
<keyword evidence="6" id="KW-0315">Glutamine amidotransferase</keyword>
<dbReference type="InterPro" id="IPR051786">
    <property type="entry name" value="ASN_synthetase/amidase"/>
</dbReference>
<gene>
    <name evidence="9" type="primary">asnB</name>
    <name evidence="9" type="ORF">KCG44_12340</name>
</gene>
<feature type="domain" description="Glutamine amidotransferase type-2" evidence="8">
    <location>
        <begin position="2"/>
        <end position="219"/>
    </location>
</feature>
<proteinExistence type="inferred from homology"/>
<evidence type="ECO:0000313" key="10">
    <source>
        <dbReference type="Proteomes" id="UP000722336"/>
    </source>
</evidence>
<dbReference type="EC" id="6.3.5.4" evidence="3"/>
<dbReference type="PANTHER" id="PTHR43284:SF1">
    <property type="entry name" value="ASPARAGINE SYNTHETASE"/>
    <property type="match status" value="1"/>
</dbReference>
<dbReference type="PANTHER" id="PTHR43284">
    <property type="entry name" value="ASPARAGINE SYNTHETASE (GLUTAMINE-HYDROLYZING)"/>
    <property type="match status" value="1"/>
</dbReference>
<dbReference type="GO" id="GO:0004066">
    <property type="term" value="F:asparagine synthase (glutamine-hydrolyzing) activity"/>
    <property type="evidence" value="ECO:0007669"/>
    <property type="project" value="UniProtKB-EC"/>
</dbReference>
<comment type="pathway">
    <text evidence="1">Amino-acid biosynthesis; L-asparagine biosynthesis; L-asparagine from L-aspartate (L-Gln route): step 1/1.</text>
</comment>
<name>A0ABS6SGM2_9SPHN</name>
<accession>A0ABS6SGM2</accession>